<feature type="transmembrane region" description="Helical" evidence="6">
    <location>
        <begin position="37"/>
        <end position="58"/>
    </location>
</feature>
<feature type="transmembrane region" description="Helical" evidence="6">
    <location>
        <begin position="79"/>
        <end position="99"/>
    </location>
</feature>
<evidence type="ECO:0000256" key="2">
    <source>
        <dbReference type="ARBA" id="ARBA00022475"/>
    </source>
</evidence>
<protein>
    <submittedName>
        <fullName evidence="7">Lipopolysaccharide biosynthesis protein</fullName>
    </submittedName>
</protein>
<keyword evidence="2" id="KW-1003">Cell membrane</keyword>
<keyword evidence="8" id="KW-1185">Reference proteome</keyword>
<organism evidence="7 8">
    <name type="scientific">Flagellimonas allohymeniacidonis</name>
    <dbReference type="NCBI Taxonomy" id="2517819"/>
    <lineage>
        <taxon>Bacteria</taxon>
        <taxon>Pseudomonadati</taxon>
        <taxon>Bacteroidota</taxon>
        <taxon>Flavobacteriia</taxon>
        <taxon>Flavobacteriales</taxon>
        <taxon>Flavobacteriaceae</taxon>
        <taxon>Flagellimonas</taxon>
    </lineage>
</organism>
<dbReference type="EMBL" id="SGIU01000001">
    <property type="protein sequence ID" value="TAI48677.1"/>
    <property type="molecule type" value="Genomic_DNA"/>
</dbReference>
<gene>
    <name evidence="7" type="ORF">EW142_02430</name>
</gene>
<feature type="transmembrane region" description="Helical" evidence="6">
    <location>
        <begin position="421"/>
        <end position="439"/>
    </location>
</feature>
<evidence type="ECO:0000313" key="7">
    <source>
        <dbReference type="EMBL" id="TAI48677.1"/>
    </source>
</evidence>
<feature type="transmembrane region" description="Helical" evidence="6">
    <location>
        <begin position="151"/>
        <end position="171"/>
    </location>
</feature>
<dbReference type="Proteomes" id="UP000291981">
    <property type="component" value="Unassembled WGS sequence"/>
</dbReference>
<feature type="transmembrane region" description="Helical" evidence="6">
    <location>
        <begin position="250"/>
        <end position="267"/>
    </location>
</feature>
<feature type="transmembrane region" description="Helical" evidence="6">
    <location>
        <begin position="299"/>
        <end position="316"/>
    </location>
</feature>
<name>A0A4Q8QG31_9FLAO</name>
<dbReference type="Pfam" id="PF01943">
    <property type="entry name" value="Polysacc_synt"/>
    <property type="match status" value="1"/>
</dbReference>
<accession>A0A4Q8QG31</accession>
<feature type="transmembrane region" description="Helical" evidence="6">
    <location>
        <begin position="216"/>
        <end position="234"/>
    </location>
</feature>
<feature type="transmembrane region" description="Helical" evidence="6">
    <location>
        <begin position="177"/>
        <end position="196"/>
    </location>
</feature>
<evidence type="ECO:0000256" key="4">
    <source>
        <dbReference type="ARBA" id="ARBA00022989"/>
    </source>
</evidence>
<dbReference type="AlphaFoldDB" id="A0A4Q8QG31"/>
<feature type="transmembrane region" description="Helical" evidence="6">
    <location>
        <begin position="119"/>
        <end position="139"/>
    </location>
</feature>
<feature type="transmembrane region" description="Helical" evidence="6">
    <location>
        <begin position="12"/>
        <end position="31"/>
    </location>
</feature>
<feature type="transmembrane region" description="Helical" evidence="6">
    <location>
        <begin position="359"/>
        <end position="384"/>
    </location>
</feature>
<proteinExistence type="predicted"/>
<feature type="transmembrane region" description="Helical" evidence="6">
    <location>
        <begin position="328"/>
        <end position="347"/>
    </location>
</feature>
<evidence type="ECO:0000256" key="5">
    <source>
        <dbReference type="ARBA" id="ARBA00023136"/>
    </source>
</evidence>
<dbReference type="InterPro" id="IPR050833">
    <property type="entry name" value="Poly_Biosynth_Transport"/>
</dbReference>
<dbReference type="OrthoDB" id="88014at2"/>
<keyword evidence="5 6" id="KW-0472">Membrane</keyword>
<feature type="transmembrane region" description="Helical" evidence="6">
    <location>
        <begin position="390"/>
        <end position="409"/>
    </location>
</feature>
<evidence type="ECO:0000313" key="8">
    <source>
        <dbReference type="Proteomes" id="UP000291981"/>
    </source>
</evidence>
<keyword evidence="3 6" id="KW-0812">Transmembrane</keyword>
<sequence length="485" mass="54811">MGVVLKQSITNVLTTYLGFFFGAINTLFLYTSILPEAYYGLVTFILASGAILMPLMAFGVHNTMVKFYSNYQDSEKDGFLSLMLLLPLVMIVPLAVIVFLLKEPISDFISVVNPMVGSYLWYVFLVGISMAYFEVFYAWCKVHLKSTFGNFMKEVFGRIGVMILLVLIYFDSISLETFFKCLVGLYILRTVIIKLYAYSIRFPKFSFNFPDNIKDVLTYSVLIILGGSAALILLEIDKVMLNQFLQIENIAYYGVAVYIATVIIVPSRAMHQITYPLTAELLNTGNHFELERLYKKTSLTLFIASGILFILIVLNLDDLYLLLPENYREGFAIVFLIGFAKVFDSLLGNNNSILYNSKYYRTILLFGVGLAVLTIGLNLVLIPIYGLEGAALASFSSIFLFNLTKLMFVKLKFGMLPFTNATFKVLATLIFLGVLFSVFNFPFHPIANIILKSGIILVMYLGILHRFEISEDVSGVLSKWLRRKE</sequence>
<feature type="transmembrane region" description="Helical" evidence="6">
    <location>
        <begin position="445"/>
        <end position="464"/>
    </location>
</feature>
<evidence type="ECO:0000256" key="6">
    <source>
        <dbReference type="SAM" id="Phobius"/>
    </source>
</evidence>
<dbReference type="PANTHER" id="PTHR30250">
    <property type="entry name" value="PST FAMILY PREDICTED COLANIC ACID TRANSPORTER"/>
    <property type="match status" value="1"/>
</dbReference>
<comment type="caution">
    <text evidence="7">The sequence shown here is derived from an EMBL/GenBank/DDBJ whole genome shotgun (WGS) entry which is preliminary data.</text>
</comment>
<reference evidence="7 8" key="1">
    <citation type="submission" date="2019-02" db="EMBL/GenBank/DDBJ databases">
        <title>Draft genome sequence of Muricauda sp. 176CP4-71.</title>
        <authorList>
            <person name="Park J.-S."/>
        </authorList>
    </citation>
    <scope>NUCLEOTIDE SEQUENCE [LARGE SCALE GENOMIC DNA]</scope>
    <source>
        <strain evidence="7 8">176CP4-71</strain>
    </source>
</reference>
<evidence type="ECO:0000256" key="1">
    <source>
        <dbReference type="ARBA" id="ARBA00004651"/>
    </source>
</evidence>
<dbReference type="InterPro" id="IPR002797">
    <property type="entry name" value="Polysacc_synth"/>
</dbReference>
<dbReference type="PANTHER" id="PTHR30250:SF11">
    <property type="entry name" value="O-ANTIGEN TRANSPORTER-RELATED"/>
    <property type="match status" value="1"/>
</dbReference>
<dbReference type="RefSeq" id="WP_130609151.1">
    <property type="nucleotide sequence ID" value="NZ_SGIU01000001.1"/>
</dbReference>
<comment type="subcellular location">
    <subcellularLocation>
        <location evidence="1">Cell membrane</location>
        <topology evidence="1">Multi-pass membrane protein</topology>
    </subcellularLocation>
</comment>
<keyword evidence="4 6" id="KW-1133">Transmembrane helix</keyword>
<dbReference type="GO" id="GO:0005886">
    <property type="term" value="C:plasma membrane"/>
    <property type="evidence" value="ECO:0007669"/>
    <property type="project" value="UniProtKB-SubCell"/>
</dbReference>
<evidence type="ECO:0000256" key="3">
    <source>
        <dbReference type="ARBA" id="ARBA00022692"/>
    </source>
</evidence>